<protein>
    <submittedName>
        <fullName evidence="2">FbpB family small basic protein</fullName>
    </submittedName>
</protein>
<organism evidence="2 3">
    <name type="scientific">Fredinandcohnia quinoae</name>
    <dbReference type="NCBI Taxonomy" id="2918902"/>
    <lineage>
        <taxon>Bacteria</taxon>
        <taxon>Bacillati</taxon>
        <taxon>Bacillota</taxon>
        <taxon>Bacilli</taxon>
        <taxon>Bacillales</taxon>
        <taxon>Bacillaceae</taxon>
        <taxon>Fredinandcohnia</taxon>
    </lineage>
</organism>
<proteinExistence type="predicted"/>
<comment type="caution">
    <text evidence="2">The sequence shown here is derived from an EMBL/GenBank/DDBJ whole genome shotgun (WGS) entry which is preliminary data.</text>
</comment>
<dbReference type="Pfam" id="PF13040">
    <property type="entry name" value="Fur_reg_FbpB"/>
    <property type="match status" value="1"/>
</dbReference>
<keyword evidence="3" id="KW-1185">Reference proteome</keyword>
<dbReference type="AlphaFoldDB" id="A0AAW5ECN5"/>
<evidence type="ECO:0000256" key="1">
    <source>
        <dbReference type="SAM" id="Coils"/>
    </source>
</evidence>
<reference evidence="2" key="1">
    <citation type="submission" date="2022-02" db="EMBL/GenBank/DDBJ databases">
        <title>Fredinandcohnia quinoae sp. nov. isolated from Chenopodium quinoa seeds.</title>
        <authorList>
            <person name="Saati-Santamaria Z."/>
            <person name="Flores-Felix J.D."/>
            <person name="Igual J.M."/>
            <person name="Velazquez E."/>
            <person name="Garcia-Fraile P."/>
            <person name="Martinez-Molina E."/>
        </authorList>
    </citation>
    <scope>NUCLEOTIDE SEQUENCE</scope>
    <source>
        <strain evidence="2">SECRCQ15</strain>
    </source>
</reference>
<evidence type="ECO:0000313" key="2">
    <source>
        <dbReference type="EMBL" id="MCH1627762.1"/>
    </source>
</evidence>
<keyword evidence="1" id="KW-0175">Coiled coil</keyword>
<name>A0AAW5ECN5_9BACI</name>
<dbReference type="InterPro" id="IPR025004">
    <property type="entry name" value="SenN/SenS"/>
</dbReference>
<dbReference type="EMBL" id="JAKTTI010000053">
    <property type="protein sequence ID" value="MCH1627762.1"/>
    <property type="molecule type" value="Genomic_DNA"/>
</dbReference>
<evidence type="ECO:0000313" key="3">
    <source>
        <dbReference type="Proteomes" id="UP001431131"/>
    </source>
</evidence>
<sequence>MLKKKSGTVSLKDLIKRNKEELLRDKAEIEKIEKRIDEKHIALR</sequence>
<dbReference type="Proteomes" id="UP001431131">
    <property type="component" value="Unassembled WGS sequence"/>
</dbReference>
<feature type="coiled-coil region" evidence="1">
    <location>
        <begin position="12"/>
        <end position="39"/>
    </location>
</feature>
<accession>A0AAW5ECN5</accession>
<gene>
    <name evidence="2" type="ORF">MJG50_20715</name>
</gene>